<comment type="caution">
    <text evidence="2">The sequence shown here is derived from an EMBL/GenBank/DDBJ whole genome shotgun (WGS) entry which is preliminary data.</text>
</comment>
<accession>A0ABN0YCC6</accession>
<keyword evidence="1" id="KW-0812">Transmembrane</keyword>
<keyword evidence="3" id="KW-1185">Reference proteome</keyword>
<organism evidence="2 3">
    <name type="scientific">Brevundimonas terrae</name>
    <dbReference type="NCBI Taxonomy" id="363631"/>
    <lineage>
        <taxon>Bacteria</taxon>
        <taxon>Pseudomonadati</taxon>
        <taxon>Pseudomonadota</taxon>
        <taxon>Alphaproteobacteria</taxon>
        <taxon>Caulobacterales</taxon>
        <taxon>Caulobacteraceae</taxon>
        <taxon>Brevundimonas</taxon>
    </lineage>
</organism>
<proteinExistence type="predicted"/>
<keyword evidence="1" id="KW-0472">Membrane</keyword>
<name>A0ABN0YCC6_9CAUL</name>
<keyword evidence="1" id="KW-1133">Transmembrane helix</keyword>
<evidence type="ECO:0000313" key="3">
    <source>
        <dbReference type="Proteomes" id="UP001500791"/>
    </source>
</evidence>
<reference evidence="2 3" key="1">
    <citation type="journal article" date="2019" name="Int. J. Syst. Evol. Microbiol.">
        <title>The Global Catalogue of Microorganisms (GCM) 10K type strain sequencing project: providing services to taxonomists for standard genome sequencing and annotation.</title>
        <authorList>
            <consortium name="The Broad Institute Genomics Platform"/>
            <consortium name="The Broad Institute Genome Sequencing Center for Infectious Disease"/>
            <person name="Wu L."/>
            <person name="Ma J."/>
        </authorList>
    </citation>
    <scope>NUCLEOTIDE SEQUENCE [LARGE SCALE GENOMIC DNA]</scope>
    <source>
        <strain evidence="2 3">JCM 13476</strain>
    </source>
</reference>
<feature type="transmembrane region" description="Helical" evidence="1">
    <location>
        <begin position="39"/>
        <end position="59"/>
    </location>
</feature>
<feature type="transmembrane region" description="Helical" evidence="1">
    <location>
        <begin position="71"/>
        <end position="89"/>
    </location>
</feature>
<dbReference type="Proteomes" id="UP001500791">
    <property type="component" value="Unassembled WGS sequence"/>
</dbReference>
<feature type="transmembrane region" description="Helical" evidence="1">
    <location>
        <begin position="6"/>
        <end position="27"/>
    </location>
</feature>
<dbReference type="EMBL" id="BAAAEJ010000007">
    <property type="protein sequence ID" value="GAA0390826.1"/>
    <property type="molecule type" value="Genomic_DNA"/>
</dbReference>
<evidence type="ECO:0000313" key="2">
    <source>
        <dbReference type="EMBL" id="GAA0390826.1"/>
    </source>
</evidence>
<sequence length="95" mass="10062">MGMSISPALIITIIAVAIALVLLLVAFGSRLPERMRRIVELLVSVGYPAVVGLLFAGLGLERYQSGETTPAIGFGVGAVLMVLLTVRAIRRQSRA</sequence>
<protein>
    <submittedName>
        <fullName evidence="2">Uncharacterized protein</fullName>
    </submittedName>
</protein>
<gene>
    <name evidence="2" type="ORF">GCM10009093_16810</name>
</gene>
<evidence type="ECO:0000256" key="1">
    <source>
        <dbReference type="SAM" id="Phobius"/>
    </source>
</evidence>